<dbReference type="Proteomes" id="UP000062963">
    <property type="component" value="Chromosome"/>
</dbReference>
<name>A0A0K2JFR0_SPIKU</name>
<gene>
    <name evidence="1" type="ORF">SKUN_00342</name>
</gene>
<accession>A0A0K2JFR0</accession>
<dbReference type="PATRIC" id="fig|273035.7.peg.406"/>
<dbReference type="RefSeq" id="WP_053390581.1">
    <property type="nucleotide sequence ID" value="NZ_CP010899.1"/>
</dbReference>
<organism evidence="1 2">
    <name type="scientific">Spiroplasma kunkelii CR2-3x</name>
    <dbReference type="NCBI Taxonomy" id="273035"/>
    <lineage>
        <taxon>Bacteria</taxon>
        <taxon>Bacillati</taxon>
        <taxon>Mycoplasmatota</taxon>
        <taxon>Mollicutes</taxon>
        <taxon>Entomoplasmatales</taxon>
        <taxon>Spiroplasmataceae</taxon>
        <taxon>Spiroplasma</taxon>
    </lineage>
</organism>
<keyword evidence="2" id="KW-1185">Reference proteome</keyword>
<evidence type="ECO:0000313" key="1">
    <source>
        <dbReference type="EMBL" id="ALA97258.1"/>
    </source>
</evidence>
<dbReference type="AlphaFoldDB" id="A0A0K2JFR0"/>
<dbReference type="STRING" id="273035.SKUN_00342"/>
<evidence type="ECO:0000313" key="2">
    <source>
        <dbReference type="Proteomes" id="UP000062963"/>
    </source>
</evidence>
<sequence length="77" mass="9293">MFFIKKDEIISADNFTIRKIRSEISEDFSIYLFERINKIEHVLAKFNNENGQAELFDKILQTIYDKCNYVDLTMYEK</sequence>
<dbReference type="EMBL" id="CP010899">
    <property type="protein sequence ID" value="ALA97258.1"/>
    <property type="molecule type" value="Genomic_DNA"/>
</dbReference>
<protein>
    <submittedName>
        <fullName evidence="1">Uncharacterized protein</fullName>
    </submittedName>
</protein>
<reference evidence="1 2" key="1">
    <citation type="journal article" date="2015" name="Genome Announc.">
        <title>Complete Genome Sequence of Spiroplasma kunkelii Strain CR2-3x, Causal Agent of Corn Stunt Disease in Zea mays L.</title>
        <authorList>
            <person name="Davis R.E."/>
            <person name="Shao J."/>
            <person name="Dally E.L."/>
            <person name="Zhao Y."/>
            <person name="Gasparich G.E."/>
            <person name="Gaynor B.J."/>
            <person name="Athey J.C."/>
            <person name="Harrison N.A."/>
            <person name="Donofrio N."/>
        </authorList>
    </citation>
    <scope>NUCLEOTIDE SEQUENCE [LARGE SCALE GENOMIC DNA]</scope>
    <source>
        <strain evidence="1 2">CR2-3x</strain>
    </source>
</reference>
<proteinExistence type="predicted"/>
<dbReference type="KEGG" id="skn:SKUN_00342"/>